<accession>A0A8J3J967</accession>
<evidence type="ECO:0000256" key="2">
    <source>
        <dbReference type="SAM" id="Phobius"/>
    </source>
</evidence>
<feature type="transmembrane region" description="Helical" evidence="2">
    <location>
        <begin position="6"/>
        <end position="23"/>
    </location>
</feature>
<reference evidence="3" key="1">
    <citation type="submission" date="2021-01" db="EMBL/GenBank/DDBJ databases">
        <title>Whole genome shotgun sequence of Actinocatenispora rupis NBRC 107355.</title>
        <authorList>
            <person name="Komaki H."/>
            <person name="Tamura T."/>
        </authorList>
    </citation>
    <scope>NUCLEOTIDE SEQUENCE</scope>
    <source>
        <strain evidence="3">NBRC 107355</strain>
    </source>
</reference>
<dbReference type="Proteomes" id="UP000612808">
    <property type="component" value="Unassembled WGS sequence"/>
</dbReference>
<dbReference type="RefSeq" id="WP_203658427.1">
    <property type="nucleotide sequence ID" value="NZ_BAAAZM010000013.1"/>
</dbReference>
<keyword evidence="4" id="KW-1185">Reference proteome</keyword>
<feature type="region of interest" description="Disordered" evidence="1">
    <location>
        <begin position="83"/>
        <end position="104"/>
    </location>
</feature>
<dbReference type="AlphaFoldDB" id="A0A8J3J967"/>
<proteinExistence type="predicted"/>
<evidence type="ECO:0000256" key="1">
    <source>
        <dbReference type="SAM" id="MobiDB-lite"/>
    </source>
</evidence>
<dbReference type="EMBL" id="BOMB01000019">
    <property type="protein sequence ID" value="GID12447.1"/>
    <property type="molecule type" value="Genomic_DNA"/>
</dbReference>
<feature type="transmembrane region" description="Helical" evidence="2">
    <location>
        <begin position="58"/>
        <end position="80"/>
    </location>
</feature>
<sequence>MVIAIVGVGLAAIVLGVGGRLLLPAPRRAGILLAACAGLAGGELGVLAVWAAHGRVDYAWIAGIVVAAAAVAATCAWIAWRNRPYPPHTATPRQIDPEDVRRSR</sequence>
<name>A0A8J3J967_9ACTN</name>
<keyword evidence="2" id="KW-1133">Transmembrane helix</keyword>
<protein>
    <submittedName>
        <fullName evidence="3">Uncharacterized protein</fullName>
    </submittedName>
</protein>
<organism evidence="3 4">
    <name type="scientific">Actinocatenispora rupis</name>
    <dbReference type="NCBI Taxonomy" id="519421"/>
    <lineage>
        <taxon>Bacteria</taxon>
        <taxon>Bacillati</taxon>
        <taxon>Actinomycetota</taxon>
        <taxon>Actinomycetes</taxon>
        <taxon>Micromonosporales</taxon>
        <taxon>Micromonosporaceae</taxon>
        <taxon>Actinocatenispora</taxon>
    </lineage>
</organism>
<feature type="compositionally biased region" description="Basic and acidic residues" evidence="1">
    <location>
        <begin position="95"/>
        <end position="104"/>
    </location>
</feature>
<evidence type="ECO:0000313" key="3">
    <source>
        <dbReference type="EMBL" id="GID12447.1"/>
    </source>
</evidence>
<keyword evidence="2" id="KW-0812">Transmembrane</keyword>
<comment type="caution">
    <text evidence="3">The sequence shown here is derived from an EMBL/GenBank/DDBJ whole genome shotgun (WGS) entry which is preliminary data.</text>
</comment>
<evidence type="ECO:0000313" key="4">
    <source>
        <dbReference type="Proteomes" id="UP000612808"/>
    </source>
</evidence>
<feature type="transmembrane region" description="Helical" evidence="2">
    <location>
        <begin position="30"/>
        <end position="52"/>
    </location>
</feature>
<gene>
    <name evidence="3" type="ORF">Aru02nite_33360</name>
</gene>
<keyword evidence="2" id="KW-0472">Membrane</keyword>